<dbReference type="PANTHER" id="PTHR37302">
    <property type="entry name" value="SLR1116 PROTEIN"/>
    <property type="match status" value="1"/>
</dbReference>
<feature type="binding site" evidence="3">
    <location>
        <position position="145"/>
    </location>
    <ligand>
        <name>a divalent metal cation</name>
        <dbReference type="ChEBI" id="CHEBI:60240"/>
    </ligand>
</feature>
<organism evidence="4 5">
    <name type="scientific">Bordetella genomosp. 2</name>
    <dbReference type="NCBI Taxonomy" id="1983456"/>
    <lineage>
        <taxon>Bacteria</taxon>
        <taxon>Pseudomonadati</taxon>
        <taxon>Pseudomonadota</taxon>
        <taxon>Betaproteobacteria</taxon>
        <taxon>Burkholderiales</taxon>
        <taxon>Alcaligenaceae</taxon>
        <taxon>Bordetella</taxon>
    </lineage>
</organism>
<evidence type="ECO:0000313" key="4">
    <source>
        <dbReference type="EMBL" id="OZI73572.1"/>
    </source>
</evidence>
<dbReference type="Gene3D" id="1.20.120.450">
    <property type="entry name" value="dinb family like domain"/>
    <property type="match status" value="1"/>
</dbReference>
<dbReference type="InterPro" id="IPR007837">
    <property type="entry name" value="DinB"/>
</dbReference>
<feature type="binding site" evidence="3">
    <location>
        <position position="149"/>
    </location>
    <ligand>
        <name>a divalent metal cation</name>
        <dbReference type="ChEBI" id="CHEBI:60240"/>
    </ligand>
</feature>
<comment type="caution">
    <text evidence="4">The sequence shown here is derived from an EMBL/GenBank/DDBJ whole genome shotgun (WGS) entry which is preliminary data.</text>
</comment>
<accession>A0A261VJ65</accession>
<dbReference type="EMBL" id="NEVT01000007">
    <property type="protein sequence ID" value="OZI73572.1"/>
    <property type="molecule type" value="Genomic_DNA"/>
</dbReference>
<reference evidence="5" key="1">
    <citation type="submission" date="2017-05" db="EMBL/GenBank/DDBJ databases">
        <title>Complete and WGS of Bordetella genogroups.</title>
        <authorList>
            <person name="Spilker T."/>
            <person name="Lipuma J."/>
        </authorList>
    </citation>
    <scope>NUCLEOTIDE SEQUENCE [LARGE SCALE GENOMIC DNA]</scope>
    <source>
        <strain evidence="5">AU8256</strain>
    </source>
</reference>
<dbReference type="Pfam" id="PF05163">
    <property type="entry name" value="DinB"/>
    <property type="match status" value="1"/>
</dbReference>
<dbReference type="GO" id="GO:0046872">
    <property type="term" value="F:metal ion binding"/>
    <property type="evidence" value="ECO:0007669"/>
    <property type="project" value="UniProtKB-KW"/>
</dbReference>
<name>A0A261VJ65_9BORD</name>
<proteinExistence type="inferred from homology"/>
<evidence type="ECO:0000313" key="5">
    <source>
        <dbReference type="Proteomes" id="UP000215633"/>
    </source>
</evidence>
<dbReference type="Proteomes" id="UP000215633">
    <property type="component" value="Unassembled WGS sequence"/>
</dbReference>
<dbReference type="SUPFAM" id="SSF109854">
    <property type="entry name" value="DinB/YfiT-like putative metalloenzymes"/>
    <property type="match status" value="1"/>
</dbReference>
<evidence type="ECO:0000256" key="3">
    <source>
        <dbReference type="PIRSR" id="PIRSR607837-1"/>
    </source>
</evidence>
<dbReference type="RefSeq" id="WP_094807350.1">
    <property type="nucleotide sequence ID" value="NZ_NEVT01000007.1"/>
</dbReference>
<sequence length="189" mass="20336">MPTVADLRLLADYNAWMNARIYQAASLPAAGAAAPRGAFFGSLLGTLNHIAVGDILWLKRFAQHSADYSALDPVRALPMPAGLDQLLRPDLAGLAALRRLLDQAIVGWSAQVRPADLDRELAYTSSRGVSSRRPFGSVVMHFFNHQTHHRGQATTLLSQAGIDMGPTDLLLRVPDALADAPPAPTEIQP</sequence>
<keyword evidence="5" id="KW-1185">Reference proteome</keyword>
<evidence type="ECO:0000256" key="2">
    <source>
        <dbReference type="ARBA" id="ARBA00022723"/>
    </source>
</evidence>
<gene>
    <name evidence="4" type="ORF">CAL24_17075</name>
</gene>
<dbReference type="InterPro" id="IPR034660">
    <property type="entry name" value="DinB/YfiT-like"/>
</dbReference>
<comment type="similarity">
    <text evidence="1">Belongs to the DinB family.</text>
</comment>
<feature type="binding site" evidence="3">
    <location>
        <position position="49"/>
    </location>
    <ligand>
        <name>a divalent metal cation</name>
        <dbReference type="ChEBI" id="CHEBI:60240"/>
    </ligand>
</feature>
<dbReference type="AlphaFoldDB" id="A0A261VJ65"/>
<dbReference type="PANTHER" id="PTHR37302:SF1">
    <property type="entry name" value="PROTEIN DINB"/>
    <property type="match status" value="1"/>
</dbReference>
<keyword evidence="2 3" id="KW-0479">Metal-binding</keyword>
<evidence type="ECO:0000256" key="1">
    <source>
        <dbReference type="ARBA" id="ARBA00008635"/>
    </source>
</evidence>
<protein>
    <submittedName>
        <fullName evidence="4">Damage-inducible protein DinB</fullName>
    </submittedName>
</protein>